<protein>
    <recommendedName>
        <fullName evidence="1">FACT complex subunit SPT16 N-terminal lobe domain-containing protein</fullName>
    </recommendedName>
</protein>
<evidence type="ECO:0000313" key="3">
    <source>
        <dbReference type="Proteomes" id="UP000244722"/>
    </source>
</evidence>
<name>A0A2T6Z9K7_TUBBO</name>
<dbReference type="AlphaFoldDB" id="A0A2T6Z9K7"/>
<dbReference type="STRING" id="42251.A0A2T6Z9K7"/>
<feature type="domain" description="FACT complex subunit SPT16 N-terminal lobe" evidence="1">
    <location>
        <begin position="6"/>
        <end position="78"/>
    </location>
</feature>
<dbReference type="OrthoDB" id="5471094at2759"/>
<reference evidence="2 3" key="1">
    <citation type="submission" date="2017-04" db="EMBL/GenBank/DDBJ databases">
        <title>Draft genome sequence of Tuber borchii Vittad., a whitish edible truffle.</title>
        <authorList>
            <consortium name="DOE Joint Genome Institute"/>
            <person name="Murat C."/>
            <person name="Kuo A."/>
            <person name="Barry K.W."/>
            <person name="Clum A."/>
            <person name="Dockter R.B."/>
            <person name="Fauchery L."/>
            <person name="Iotti M."/>
            <person name="Kohler A."/>
            <person name="Labutti K."/>
            <person name="Lindquist E.A."/>
            <person name="Lipzen A."/>
            <person name="Ohm R.A."/>
            <person name="Wang M."/>
            <person name="Grigoriev I.V."/>
            <person name="Zambonelli A."/>
            <person name="Martin F.M."/>
        </authorList>
    </citation>
    <scope>NUCLEOTIDE SEQUENCE [LARGE SCALE GENOMIC DNA]</scope>
    <source>
        <strain evidence="2 3">Tbo3840</strain>
    </source>
</reference>
<dbReference type="InterPro" id="IPR029149">
    <property type="entry name" value="Creatin/AminoP/Spt16_N"/>
</dbReference>
<dbReference type="EMBL" id="NESQ01000684">
    <property type="protein sequence ID" value="PUU72182.1"/>
    <property type="molecule type" value="Genomic_DNA"/>
</dbReference>
<gene>
    <name evidence="2" type="ORF">B9Z19DRAFT_1138841</name>
</gene>
<proteinExistence type="predicted"/>
<evidence type="ECO:0000313" key="2">
    <source>
        <dbReference type="EMBL" id="PUU72182.1"/>
    </source>
</evidence>
<dbReference type="Pfam" id="PF14826">
    <property type="entry name" value="FACT-Spt16_Nlob"/>
    <property type="match status" value="1"/>
</dbReference>
<keyword evidence="3" id="KW-1185">Reference proteome</keyword>
<sequence length="138" mass="15038">MGGGFAKHLETLKGGKFPIEILVRGKDGAQNTQNFKDLAEKKVGACVKDKAEGPFINEWKKIFPAEIEGVEEFDVSSAISQYLAIKDNLELLSQKIKAKLDDDKFFRATERKLTSDSAVLPSTSSDSTILSVLASVST</sequence>
<dbReference type="InterPro" id="IPR029148">
    <property type="entry name" value="FACT-SPT16_Nlobe"/>
</dbReference>
<dbReference type="Gene3D" id="3.40.350.10">
    <property type="entry name" value="Creatinase/prolidase N-terminal domain"/>
    <property type="match status" value="1"/>
</dbReference>
<evidence type="ECO:0000259" key="1">
    <source>
        <dbReference type="Pfam" id="PF14826"/>
    </source>
</evidence>
<comment type="caution">
    <text evidence="2">The sequence shown here is derived from an EMBL/GenBank/DDBJ whole genome shotgun (WGS) entry which is preliminary data.</text>
</comment>
<accession>A0A2T6Z9K7</accession>
<organism evidence="2 3">
    <name type="scientific">Tuber borchii</name>
    <name type="common">White truffle</name>
    <dbReference type="NCBI Taxonomy" id="42251"/>
    <lineage>
        <taxon>Eukaryota</taxon>
        <taxon>Fungi</taxon>
        <taxon>Dikarya</taxon>
        <taxon>Ascomycota</taxon>
        <taxon>Pezizomycotina</taxon>
        <taxon>Pezizomycetes</taxon>
        <taxon>Pezizales</taxon>
        <taxon>Tuberaceae</taxon>
        <taxon>Tuber</taxon>
    </lineage>
</organism>
<dbReference type="Proteomes" id="UP000244722">
    <property type="component" value="Unassembled WGS sequence"/>
</dbReference>